<evidence type="ECO:0000313" key="2">
    <source>
        <dbReference type="EMBL" id="GBM67647.1"/>
    </source>
</evidence>
<evidence type="ECO:0000313" key="3">
    <source>
        <dbReference type="Proteomes" id="UP000499080"/>
    </source>
</evidence>
<evidence type="ECO:0000256" key="1">
    <source>
        <dbReference type="SAM" id="MobiDB-lite"/>
    </source>
</evidence>
<accession>A0A4Y2HQF8</accession>
<feature type="region of interest" description="Disordered" evidence="1">
    <location>
        <begin position="56"/>
        <end position="105"/>
    </location>
</feature>
<dbReference type="EMBL" id="BGPR01002094">
    <property type="protein sequence ID" value="GBM67647.1"/>
    <property type="molecule type" value="Genomic_DNA"/>
</dbReference>
<sequence>MSPDLNPIENVLGHYVSEGDKKGYLLSTKVEDVSDASIQLSRNYYFVPFSKNQRRKQFSCTPDGNTVDSSESNTRDSEATDNTDLQTDASSGSKKEKKFGFGFFG</sequence>
<protein>
    <submittedName>
        <fullName evidence="2">Uncharacterized protein</fullName>
    </submittedName>
</protein>
<dbReference type="Proteomes" id="UP000499080">
    <property type="component" value="Unassembled WGS sequence"/>
</dbReference>
<comment type="caution">
    <text evidence="2">The sequence shown here is derived from an EMBL/GenBank/DDBJ whole genome shotgun (WGS) entry which is preliminary data.</text>
</comment>
<dbReference type="AlphaFoldDB" id="A0A4Y2HQF8"/>
<feature type="compositionally biased region" description="Polar residues" evidence="1">
    <location>
        <begin position="80"/>
        <end position="89"/>
    </location>
</feature>
<gene>
    <name evidence="2" type="ORF">AVEN_226018_1</name>
</gene>
<feature type="compositionally biased region" description="Polar residues" evidence="1">
    <location>
        <begin position="58"/>
        <end position="72"/>
    </location>
</feature>
<proteinExistence type="predicted"/>
<keyword evidence="3" id="KW-1185">Reference proteome</keyword>
<reference evidence="2 3" key="1">
    <citation type="journal article" date="2019" name="Sci. Rep.">
        <title>Orb-weaving spider Araneus ventricosus genome elucidates the spidroin gene catalogue.</title>
        <authorList>
            <person name="Kono N."/>
            <person name="Nakamura H."/>
            <person name="Ohtoshi R."/>
            <person name="Moran D.A.P."/>
            <person name="Shinohara A."/>
            <person name="Yoshida Y."/>
            <person name="Fujiwara M."/>
            <person name="Mori M."/>
            <person name="Tomita M."/>
            <person name="Arakawa K."/>
        </authorList>
    </citation>
    <scope>NUCLEOTIDE SEQUENCE [LARGE SCALE GENOMIC DNA]</scope>
</reference>
<organism evidence="2 3">
    <name type="scientific">Araneus ventricosus</name>
    <name type="common">Orbweaver spider</name>
    <name type="synonym">Epeira ventricosa</name>
    <dbReference type="NCBI Taxonomy" id="182803"/>
    <lineage>
        <taxon>Eukaryota</taxon>
        <taxon>Metazoa</taxon>
        <taxon>Ecdysozoa</taxon>
        <taxon>Arthropoda</taxon>
        <taxon>Chelicerata</taxon>
        <taxon>Arachnida</taxon>
        <taxon>Araneae</taxon>
        <taxon>Araneomorphae</taxon>
        <taxon>Entelegynae</taxon>
        <taxon>Araneoidea</taxon>
        <taxon>Araneidae</taxon>
        <taxon>Araneus</taxon>
    </lineage>
</organism>
<name>A0A4Y2HQF8_ARAVE</name>